<evidence type="ECO:0000256" key="2">
    <source>
        <dbReference type="SAM" id="MobiDB-lite"/>
    </source>
</evidence>
<dbReference type="Proteomes" id="UP001146120">
    <property type="component" value="Unassembled WGS sequence"/>
</dbReference>
<sequence length="2034" mass="225188">MRTVQIVNNLSSAVEVMYNEERRQVLQSGGNTAHFIPIQYLDNGSLTFCPMLRNGRLQRSASLSIASLLRAPATQSSQSGRWSQQKTTVARGALELRKVITFYWDVHPEHASDDSAFEDDFSVSRPPFQVILTVVRKSEKHETVFTISPPIRIENLVPYALAFRSVCVKSERDIQWVADNAASFSGTTGSVPSGSSSQVCELEIFSKSLAGKTDTVQAPAAVALSIAIPGIGCTAFSKWTEDSFIYGSRRQCRQIQIVPAEAVDHDIRAGKESVCPLQLQVEIVTTEVLGNEQLNILTPVICRIYVEYWLIDRTCLSLKMRTNDGRRIIPCPTESVESESNAPVALFSGDQKQLISTMKISVPDTSGGDIDSKAFDITTVGLRGQLTLRAADAISRGSRRRSLEEDASLRKQYDIGVMIEQGPSLFSRTTIVTFVPRYYFINNSNRFEIQVKQDGDEDANALVLAPKEGCFFHWNDYRLSNRVQLRFVCHEDCDTVVEDGSLFRDESFVHGVSEWSLPLEVSSVGNFVVRLQKALLQAPSFFCGACYQSDDTHGHTDAADAMKDQCEVLAGMPLHVGVELHDPALVVRFHEGNNTVSRDVRNTDIKDFIPFKLKNECTAFEMVVWQKIPADPEGRAFTFEGGERVLPFHTLDFVPYAASVAPTLYVQVQALFDPTTKGDREVDDTWLVMSHAAPRVVTTFEVSLNKLHRMPVLHVMDGKHKKRLWVEVMLDDATKTLHVTDVLPGSSSEHKRRRRAALIRSWKRYNAYIRWDSRHLSKSRLSKTIPEVDEDALREEETESKKKQVRFADEKTDEDLADTQSEEETVKEPSKDGNSRMETGNPFTLGVRVVECSHLEDLYPVQTNVASCSPFLRVDISGTAGEATCKVRSQSLAVAPRWLPLVGEKQSVDVLMCTGFIGADGKTSLDAVSYTHLDVYKRQVLMCTGFIGADGKTSLNESDCRQVEIEVREGNKIFGSSLLGRASLPLSSYLDAMRQSNESHHVFDILVPVLPVDKSSRSIQAVPSLRTMVRLQIACDISKQGEIGVPNGLRIQEAIKNYRVEHQLDRLVRCKSQLRVLLERESVDISVGEELNDSMATLGLANTGLPHGSRQFIPPILNRYHDSGTESVSSRRFDRITSEMTEDSASDLGFEQLGTERLLSVVLTGVAKLQIPSLQNQVNGADGVEPKVYCTVSYKNSTRSAISSVAKPSQVRVALKWDYRSTGAKQKCDEELRAYLQLEVQGVFLSFVDDGLVPYANTQRPPREVLSVSLSARHADVGVQLCYGLISDGRHVINTRVGHLQVDNQLLDTNYPVMVYPLRLTDTAQQEQNDGDVEDEGTIRSGDSALLPTFQLMSVFSKRRSLFEVEYIFVQLQELDVKLEDAVLVATAQAFSGITWAKLGRQGIEGDRKRATAVGTAMSLVDARWPFPTTPVFPVSMLNVEHRGGNMKVLLRWMLLCPIKVNVTFTSTTDRSNLLSLVSPEMSTALRSLISAAAALVSNLDQALIKIPEFYVENLLETTHTLAFYAMQHYLNHGLRSWYRIVGSVDVLGNPIGLVSALGAGVKDFFYTPAQMLLEDEKGLRIENLRTGMTKGSKSLLRNTAVGIFHTTGKITETLGKGVALLAMDDQYNVQRQRETIKQKKRINDLGDAIAEGGKGLVGGVWDGLKGVVEAPVRGAERDGAGGFVVGIGQGFAGLIVKPTAGFLDMLTSLSRGAKSSAEAIDGDGRGYAAVTRVRLPRRICSDGVLVSYSEREARGCAILALTSLDATDDYVFHLDYGIDAQRGILLLTDKRVICLSSKSGQKLWEVALDSSLVVDGSAAFLSIGQSKASNKVYKIECDDTTAASNFKLAVASARMDLSATRYLLLNLEQKQDQARNNALRGIESEDEQRVDLNLLMGNLQDTMVTGLTDEDLQTQPLRSVQVEVCHLENKDAVANVPKRAMISFQLFLSFSVFQIIVYGGPYQWTIYRRFSEFRDLYAALEKIRVSLPPLSPGVSSNVPRARARTNDGDRISEDDRAETSSAIEIREQIPMSL</sequence>
<feature type="compositionally biased region" description="Basic and acidic residues" evidence="2">
    <location>
        <begin position="2005"/>
        <end position="2019"/>
    </location>
</feature>
<dbReference type="InterPro" id="IPR026847">
    <property type="entry name" value="VPS13"/>
</dbReference>
<dbReference type="SUPFAM" id="SSF64268">
    <property type="entry name" value="PX domain"/>
    <property type="match status" value="1"/>
</dbReference>
<feature type="compositionally biased region" description="Basic and acidic residues" evidence="2">
    <location>
        <begin position="824"/>
        <end position="835"/>
    </location>
</feature>
<evidence type="ECO:0000259" key="3">
    <source>
        <dbReference type="Pfam" id="PF25036"/>
    </source>
</evidence>
<gene>
    <name evidence="5" type="ORF">N0F65_012003</name>
</gene>
<comment type="similarity">
    <text evidence="1">Belongs to the VPS13 family.</text>
</comment>
<feature type="domain" description="Vacuolar protein sorting-associated protein 13 VPS13 adaptor binding" evidence="3">
    <location>
        <begin position="141"/>
        <end position="534"/>
    </location>
</feature>
<dbReference type="PANTHER" id="PTHR16166">
    <property type="entry name" value="VACUOLAR PROTEIN SORTING-ASSOCIATED PROTEIN VPS13"/>
    <property type="match status" value="1"/>
</dbReference>
<evidence type="ECO:0000259" key="4">
    <source>
        <dbReference type="Pfam" id="PF25037"/>
    </source>
</evidence>
<reference evidence="5" key="1">
    <citation type="submission" date="2022-11" db="EMBL/GenBank/DDBJ databases">
        <authorList>
            <person name="Morgan W.R."/>
            <person name="Tartar A."/>
        </authorList>
    </citation>
    <scope>NUCLEOTIDE SEQUENCE</scope>
    <source>
        <strain evidence="5">ARSEF 373</strain>
    </source>
</reference>
<evidence type="ECO:0000313" key="5">
    <source>
        <dbReference type="EMBL" id="DBA02631.1"/>
    </source>
</evidence>
<feature type="region of interest" description="Disordered" evidence="2">
    <location>
        <begin position="1994"/>
        <end position="2020"/>
    </location>
</feature>
<dbReference type="InterPro" id="IPR009543">
    <property type="entry name" value="VPS13_VAB"/>
</dbReference>
<feature type="domain" description="Intermembrane lipid transfer protein VPS13-like C-terminal" evidence="4">
    <location>
        <begin position="1734"/>
        <end position="1811"/>
    </location>
</feature>
<dbReference type="InterPro" id="IPR056748">
    <property type="entry name" value="VPS13-like_C"/>
</dbReference>
<dbReference type="GO" id="GO:0006623">
    <property type="term" value="P:protein targeting to vacuole"/>
    <property type="evidence" value="ECO:0007669"/>
    <property type="project" value="TreeGrafter"/>
</dbReference>
<dbReference type="InterPro" id="IPR036871">
    <property type="entry name" value="PX_dom_sf"/>
</dbReference>
<name>A0AAV2Z8I4_9STRA</name>
<dbReference type="EMBL" id="DAKRPA010000029">
    <property type="protein sequence ID" value="DBA02631.1"/>
    <property type="molecule type" value="Genomic_DNA"/>
</dbReference>
<evidence type="ECO:0000313" key="6">
    <source>
        <dbReference type="Proteomes" id="UP001146120"/>
    </source>
</evidence>
<dbReference type="Pfam" id="PF25037">
    <property type="entry name" value="VPS13_C"/>
    <property type="match status" value="1"/>
</dbReference>
<evidence type="ECO:0008006" key="7">
    <source>
        <dbReference type="Google" id="ProtNLM"/>
    </source>
</evidence>
<dbReference type="GO" id="GO:0035091">
    <property type="term" value="F:phosphatidylinositol binding"/>
    <property type="evidence" value="ECO:0007669"/>
    <property type="project" value="InterPro"/>
</dbReference>
<dbReference type="Pfam" id="PF25036">
    <property type="entry name" value="VPS13_VAB"/>
    <property type="match status" value="1"/>
</dbReference>
<feature type="region of interest" description="Disordered" evidence="2">
    <location>
        <begin position="790"/>
        <end position="840"/>
    </location>
</feature>
<dbReference type="Gene3D" id="3.30.1520.10">
    <property type="entry name" value="Phox-like domain"/>
    <property type="match status" value="1"/>
</dbReference>
<reference evidence="5" key="2">
    <citation type="journal article" date="2023" name="Microbiol Resour">
        <title>Decontamination and Annotation of the Draft Genome Sequence of the Oomycete Lagenidium giganteum ARSEF 373.</title>
        <authorList>
            <person name="Morgan W.R."/>
            <person name="Tartar A."/>
        </authorList>
    </citation>
    <scope>NUCLEOTIDE SEQUENCE</scope>
    <source>
        <strain evidence="5">ARSEF 373</strain>
    </source>
</reference>
<accession>A0AAV2Z8I4</accession>
<dbReference type="GO" id="GO:0045053">
    <property type="term" value="P:protein retention in Golgi apparatus"/>
    <property type="evidence" value="ECO:0007669"/>
    <property type="project" value="TreeGrafter"/>
</dbReference>
<evidence type="ECO:0000256" key="1">
    <source>
        <dbReference type="ARBA" id="ARBA00006545"/>
    </source>
</evidence>
<comment type="caution">
    <text evidence="5">The sequence shown here is derived from an EMBL/GenBank/DDBJ whole genome shotgun (WGS) entry which is preliminary data.</text>
</comment>
<protein>
    <recommendedName>
        <fullName evidence="7">Vacuolar protein sorting-associated protein 13</fullName>
    </recommendedName>
</protein>
<dbReference type="PANTHER" id="PTHR16166:SF93">
    <property type="entry name" value="INTERMEMBRANE LIPID TRANSFER PROTEIN VPS13"/>
    <property type="match status" value="1"/>
</dbReference>
<organism evidence="5 6">
    <name type="scientific">Lagenidium giganteum</name>
    <dbReference type="NCBI Taxonomy" id="4803"/>
    <lineage>
        <taxon>Eukaryota</taxon>
        <taxon>Sar</taxon>
        <taxon>Stramenopiles</taxon>
        <taxon>Oomycota</taxon>
        <taxon>Peronosporomycetes</taxon>
        <taxon>Pythiales</taxon>
        <taxon>Pythiaceae</taxon>
    </lineage>
</organism>
<dbReference type="CDD" id="cd06093">
    <property type="entry name" value="PX_domain"/>
    <property type="match status" value="1"/>
</dbReference>
<proteinExistence type="inferred from homology"/>
<feature type="compositionally biased region" description="Basic and acidic residues" evidence="2">
    <location>
        <begin position="799"/>
        <end position="810"/>
    </location>
</feature>
<feature type="compositionally biased region" description="Acidic residues" evidence="2">
    <location>
        <begin position="811"/>
        <end position="823"/>
    </location>
</feature>
<keyword evidence="6" id="KW-1185">Reference proteome</keyword>